<dbReference type="EMBL" id="MAMP01000025">
    <property type="protein sequence ID" value="OES43497.1"/>
    <property type="molecule type" value="Genomic_DNA"/>
</dbReference>
<gene>
    <name evidence="2" type="ORF">BA724_13850</name>
</gene>
<dbReference type="OrthoDB" id="2624594at2"/>
<dbReference type="Proteomes" id="UP000095658">
    <property type="component" value="Unassembled WGS sequence"/>
</dbReference>
<protein>
    <recommendedName>
        <fullName evidence="1">STAS domain-containing protein</fullName>
    </recommendedName>
</protein>
<dbReference type="InterPro" id="IPR002645">
    <property type="entry name" value="STAS_dom"/>
</dbReference>
<dbReference type="PANTHER" id="PTHR33745">
    <property type="entry name" value="RSBT ANTAGONIST PROTEIN RSBS-RELATED"/>
    <property type="match status" value="1"/>
</dbReference>
<dbReference type="InterPro" id="IPR051932">
    <property type="entry name" value="Bact_StressResp_Reg"/>
</dbReference>
<dbReference type="InterPro" id="IPR036513">
    <property type="entry name" value="STAS_dom_sf"/>
</dbReference>
<dbReference type="AlphaFoldDB" id="A0A1E7DK82"/>
<proteinExistence type="predicted"/>
<keyword evidence="3" id="KW-1185">Reference proteome</keyword>
<comment type="caution">
    <text evidence="2">The sequence shown here is derived from an EMBL/GenBank/DDBJ whole genome shotgun (WGS) entry which is preliminary data.</text>
</comment>
<name>A0A1E7DK82_9BACI</name>
<dbReference type="Pfam" id="PF01740">
    <property type="entry name" value="STAS"/>
    <property type="match status" value="1"/>
</dbReference>
<dbReference type="Gene3D" id="3.30.750.24">
    <property type="entry name" value="STAS domain"/>
    <property type="match status" value="1"/>
</dbReference>
<organism evidence="2 3">
    <name type="scientific">Domibacillus iocasae</name>
    <dbReference type="NCBI Taxonomy" id="1714016"/>
    <lineage>
        <taxon>Bacteria</taxon>
        <taxon>Bacillati</taxon>
        <taxon>Bacillota</taxon>
        <taxon>Bacilli</taxon>
        <taxon>Bacillales</taxon>
        <taxon>Bacillaceae</taxon>
        <taxon>Domibacillus</taxon>
    </lineage>
</organism>
<feature type="domain" description="STAS" evidence="1">
    <location>
        <begin position="143"/>
        <end position="219"/>
    </location>
</feature>
<dbReference type="STRING" id="1714016.BA724_13850"/>
<evidence type="ECO:0000313" key="3">
    <source>
        <dbReference type="Proteomes" id="UP000095658"/>
    </source>
</evidence>
<evidence type="ECO:0000313" key="2">
    <source>
        <dbReference type="EMBL" id="OES43497.1"/>
    </source>
</evidence>
<accession>A0A1E7DK82</accession>
<sequence>MGLLNNMPLPTFRIDRQLNVLEYSESAKRRFGSQVRLGEIVDEESYRKLVKLQEQSATVEMALLTAASKLEPFSVSVQWEGEEAFVQCVEINSKLARLEQMVYQQQMRLAEADFQLMEKKEEAEDALIKMKERSAPLISLNSRTALIPMFGNLDDALMDQTKDSLALQFHNGGYEQLYIDFTAVDAITLLGIEQFKQFIDTLLLLDANIHIVGIKPVHAPFLKDHNHQSVTYSSSIQLKSESLYS</sequence>
<dbReference type="RefSeq" id="WP_069939934.1">
    <property type="nucleotide sequence ID" value="NZ_MAMP01000025.1"/>
</dbReference>
<evidence type="ECO:0000259" key="1">
    <source>
        <dbReference type="Pfam" id="PF01740"/>
    </source>
</evidence>
<reference evidence="2 3" key="1">
    <citation type="submission" date="2016-06" db="EMBL/GenBank/DDBJ databases">
        <title>Domibacillus iocasae genome sequencing.</title>
        <authorList>
            <person name="Verma A."/>
            <person name="Pal Y."/>
            <person name="Ojha A.K."/>
            <person name="Krishnamurthi S."/>
        </authorList>
    </citation>
    <scope>NUCLEOTIDE SEQUENCE [LARGE SCALE GENOMIC DNA]</scope>
    <source>
        <strain evidence="2 3">DSM 29979</strain>
    </source>
</reference>
<dbReference type="SUPFAM" id="SSF52091">
    <property type="entry name" value="SpoIIaa-like"/>
    <property type="match status" value="1"/>
</dbReference>